<dbReference type="Proteomes" id="UP001420932">
    <property type="component" value="Unassembled WGS sequence"/>
</dbReference>
<organism evidence="2 3">
    <name type="scientific">Stephania yunnanensis</name>
    <dbReference type="NCBI Taxonomy" id="152371"/>
    <lineage>
        <taxon>Eukaryota</taxon>
        <taxon>Viridiplantae</taxon>
        <taxon>Streptophyta</taxon>
        <taxon>Embryophyta</taxon>
        <taxon>Tracheophyta</taxon>
        <taxon>Spermatophyta</taxon>
        <taxon>Magnoliopsida</taxon>
        <taxon>Ranunculales</taxon>
        <taxon>Menispermaceae</taxon>
        <taxon>Menispermoideae</taxon>
        <taxon>Cissampelideae</taxon>
        <taxon>Stephania</taxon>
    </lineage>
</organism>
<accession>A0AAP0K056</accession>
<protein>
    <submittedName>
        <fullName evidence="2">Uncharacterized protein</fullName>
    </submittedName>
</protein>
<proteinExistence type="predicted"/>
<evidence type="ECO:0000256" key="1">
    <source>
        <dbReference type="SAM" id="MobiDB-lite"/>
    </source>
</evidence>
<evidence type="ECO:0000313" key="2">
    <source>
        <dbReference type="EMBL" id="KAK9142245.1"/>
    </source>
</evidence>
<gene>
    <name evidence="2" type="ORF">Syun_011645</name>
</gene>
<reference evidence="2 3" key="1">
    <citation type="submission" date="2024-01" db="EMBL/GenBank/DDBJ databases">
        <title>Genome assemblies of Stephania.</title>
        <authorList>
            <person name="Yang L."/>
        </authorList>
    </citation>
    <scope>NUCLEOTIDE SEQUENCE [LARGE SCALE GENOMIC DNA]</scope>
    <source>
        <strain evidence="2">YNDBR</strain>
        <tissue evidence="2">Leaf</tissue>
    </source>
</reference>
<name>A0AAP0K056_9MAGN</name>
<comment type="caution">
    <text evidence="2">The sequence shown here is derived from an EMBL/GenBank/DDBJ whole genome shotgun (WGS) entry which is preliminary data.</text>
</comment>
<feature type="region of interest" description="Disordered" evidence="1">
    <location>
        <begin position="55"/>
        <end position="112"/>
    </location>
</feature>
<feature type="compositionally biased region" description="Polar residues" evidence="1">
    <location>
        <begin position="100"/>
        <end position="112"/>
    </location>
</feature>
<dbReference type="EMBL" id="JBBNAF010000005">
    <property type="protein sequence ID" value="KAK9142245.1"/>
    <property type="molecule type" value="Genomic_DNA"/>
</dbReference>
<keyword evidence="3" id="KW-1185">Reference proteome</keyword>
<evidence type="ECO:0000313" key="3">
    <source>
        <dbReference type="Proteomes" id="UP001420932"/>
    </source>
</evidence>
<feature type="compositionally biased region" description="Basic and acidic residues" evidence="1">
    <location>
        <begin position="1"/>
        <end position="12"/>
    </location>
</feature>
<feature type="region of interest" description="Disordered" evidence="1">
    <location>
        <begin position="1"/>
        <end position="27"/>
    </location>
</feature>
<dbReference type="AlphaFoldDB" id="A0AAP0K056"/>
<sequence>MSRKGSVKDEPKLVVPSSNAVGGVDSGSNYAKRVATEASGGGLTVAFPVAIAGTVRAPPSCPHQQNRKGRAGVVPRPPPPPLSSQLRAAAPNGQGGGFSHSLSTTTPGEIGP</sequence>